<gene>
    <name evidence="1" type="ORF">SOPHRITA_107</name>
</gene>
<dbReference type="EMBL" id="OK499991">
    <property type="protein sequence ID" value="UGO50698.1"/>
    <property type="molecule type" value="Genomic_DNA"/>
</dbReference>
<dbReference type="Proteomes" id="UP000827460">
    <property type="component" value="Segment"/>
</dbReference>
<protein>
    <submittedName>
        <fullName evidence="1">Uncharacterized protein</fullName>
    </submittedName>
</protein>
<evidence type="ECO:0000313" key="2">
    <source>
        <dbReference type="Proteomes" id="UP000827460"/>
    </source>
</evidence>
<sequence>MANTKINETLAQVNERPFQVDYKENLAVAFKALEEIAMSLDQDVTDELNREMSIIDKKIVDLEHTIEFVECNASMGYGLFKKLQDAQRTRRIIKERIDERRRMIAFVKQYHQFKGSLKSQVDYQDSRQARLDTQQYSLRAYTELQPYIDLGQEQKVQRRAKEQEQQFLAHMNSVEYVTLEEATQA</sequence>
<name>A0AAE8YTU5_9CAUD</name>
<accession>A0AAE8YTU5</accession>
<proteinExistence type="predicted"/>
<evidence type="ECO:0000313" key="1">
    <source>
        <dbReference type="EMBL" id="UGO50698.1"/>
    </source>
</evidence>
<organism evidence="1 2">
    <name type="scientific">Bacillus phage vB_BanS_Sophrita</name>
    <dbReference type="NCBI Taxonomy" id="2894790"/>
    <lineage>
        <taxon>Viruses</taxon>
        <taxon>Duplodnaviria</taxon>
        <taxon>Heunggongvirae</taxon>
        <taxon>Uroviricota</taxon>
        <taxon>Caudoviricetes</taxon>
        <taxon>Joanripponvirinae</taxon>
        <taxon>Sophritavirus</taxon>
        <taxon>Sophritavirus sophrita</taxon>
    </lineage>
</organism>
<reference evidence="1" key="1">
    <citation type="submission" date="2021-10" db="EMBL/GenBank/DDBJ databases">
        <authorList>
            <person name="Lavering E.D."/>
            <person name="James R."/>
            <person name="Fairholm J.D."/>
            <person name="Ogilvie B.H."/>
            <person name="Thurgood T.L."/>
            <person name="Robison R.A."/>
            <person name="Grose J.H."/>
        </authorList>
    </citation>
    <scope>NUCLEOTIDE SEQUENCE</scope>
</reference>
<keyword evidence="2" id="KW-1185">Reference proteome</keyword>